<evidence type="ECO:0000259" key="9">
    <source>
        <dbReference type="PROSITE" id="PS51186"/>
    </source>
</evidence>
<keyword evidence="11" id="KW-1185">Reference proteome</keyword>
<dbReference type="GO" id="GO:0047663">
    <property type="term" value="F:aminoglycoside 6'-N-acetyltransferase activity"/>
    <property type="evidence" value="ECO:0007669"/>
    <property type="project" value="UniProtKB-EC"/>
</dbReference>
<dbReference type="EMBL" id="JFGV01000020">
    <property type="protein sequence ID" value="EYU15730.1"/>
    <property type="molecule type" value="Genomic_DNA"/>
</dbReference>
<reference evidence="10 11" key="1">
    <citation type="submission" date="2014-03" db="EMBL/GenBank/DDBJ databases">
        <title>Draft Genome of Photorhabdus luminescens BA1, an Egyptian Isolate.</title>
        <authorList>
            <person name="Ghazal S."/>
            <person name="Hurst S.G.IV."/>
            <person name="Morris K."/>
            <person name="Thomas K."/>
            <person name="Tisa L.S."/>
        </authorList>
    </citation>
    <scope>NUCLEOTIDE SEQUENCE [LARGE SCALE GENOMIC DNA]</scope>
    <source>
        <strain evidence="10 11">BA1</strain>
    </source>
</reference>
<dbReference type="PATRIC" id="fig|1393736.3.peg.1750"/>
<gene>
    <name evidence="10" type="ORF">BA1DRAFT_01735</name>
</gene>
<dbReference type="PROSITE" id="PS51186">
    <property type="entry name" value="GNAT"/>
    <property type="match status" value="1"/>
</dbReference>
<evidence type="ECO:0000256" key="2">
    <source>
        <dbReference type="ARBA" id="ARBA00012888"/>
    </source>
</evidence>
<evidence type="ECO:0000256" key="4">
    <source>
        <dbReference type="ARBA" id="ARBA00022679"/>
    </source>
</evidence>
<dbReference type="PANTHER" id="PTHR43072">
    <property type="entry name" value="N-ACETYLTRANSFERASE"/>
    <property type="match status" value="1"/>
</dbReference>
<name>A0A022PMF4_9GAMM</name>
<dbReference type="GO" id="GO:0046677">
    <property type="term" value="P:response to antibiotic"/>
    <property type="evidence" value="ECO:0007669"/>
    <property type="project" value="UniProtKB-KW"/>
</dbReference>
<evidence type="ECO:0000256" key="5">
    <source>
        <dbReference type="ARBA" id="ARBA00023251"/>
    </source>
</evidence>
<evidence type="ECO:0000256" key="6">
    <source>
        <dbReference type="ARBA" id="ARBA00023315"/>
    </source>
</evidence>
<dbReference type="SUPFAM" id="SSF55729">
    <property type="entry name" value="Acyl-CoA N-acyltransferases (Nat)"/>
    <property type="match status" value="1"/>
</dbReference>
<dbReference type="NCBIfam" id="NF043067">
    <property type="entry name" value="AAC_6p_group_E"/>
    <property type="match status" value="1"/>
</dbReference>
<comment type="catalytic activity">
    <reaction evidence="8">
        <text>kanamycin B + acetyl-CoA = N(6')-acetylkanamycin B + CoA + H(+)</text>
        <dbReference type="Rhea" id="RHEA:16449"/>
        <dbReference type="ChEBI" id="CHEBI:15378"/>
        <dbReference type="ChEBI" id="CHEBI:57287"/>
        <dbReference type="ChEBI" id="CHEBI:57288"/>
        <dbReference type="ChEBI" id="CHEBI:58390"/>
        <dbReference type="ChEBI" id="CHEBI:58549"/>
        <dbReference type="EC" id="2.3.1.82"/>
    </reaction>
</comment>
<comment type="subunit">
    <text evidence="1">Homodimer.</text>
</comment>
<evidence type="ECO:0000256" key="7">
    <source>
        <dbReference type="ARBA" id="ARBA00029660"/>
    </source>
</evidence>
<evidence type="ECO:0000256" key="8">
    <source>
        <dbReference type="ARBA" id="ARBA00048923"/>
    </source>
</evidence>
<protein>
    <recommendedName>
        <fullName evidence="3">Aminoglycoside N(6')-acetyltransferase type 1</fullName>
        <ecNumber evidence="2">2.3.1.82</ecNumber>
    </recommendedName>
    <alternativeName>
        <fullName evidence="7">Aminoglycoside resistance protein</fullName>
    </alternativeName>
</protein>
<keyword evidence="5" id="KW-0046">Antibiotic resistance</keyword>
<feature type="domain" description="N-acetyltransferase" evidence="9">
    <location>
        <begin position="23"/>
        <end position="169"/>
    </location>
</feature>
<keyword evidence="6" id="KW-0012">Acyltransferase</keyword>
<organism evidence="10 11">
    <name type="scientific">Photorhabdus aegyptia</name>
    <dbReference type="NCBI Taxonomy" id="2805098"/>
    <lineage>
        <taxon>Bacteria</taxon>
        <taxon>Pseudomonadati</taxon>
        <taxon>Pseudomonadota</taxon>
        <taxon>Gammaproteobacteria</taxon>
        <taxon>Enterobacterales</taxon>
        <taxon>Morganellaceae</taxon>
        <taxon>Photorhabdus</taxon>
    </lineage>
</organism>
<dbReference type="Gene3D" id="3.40.630.30">
    <property type="match status" value="1"/>
</dbReference>
<dbReference type="CDD" id="cd04301">
    <property type="entry name" value="NAT_SF"/>
    <property type="match status" value="1"/>
</dbReference>
<dbReference type="PANTHER" id="PTHR43072:SF60">
    <property type="entry name" value="L-2,4-DIAMINOBUTYRIC ACID ACETYLTRANSFERASE"/>
    <property type="match status" value="1"/>
</dbReference>
<keyword evidence="4 10" id="KW-0808">Transferase</keyword>
<evidence type="ECO:0000313" key="10">
    <source>
        <dbReference type="EMBL" id="EYU15730.1"/>
    </source>
</evidence>
<dbReference type="InterPro" id="IPR016181">
    <property type="entry name" value="Acyl_CoA_acyltransferase"/>
</dbReference>
<evidence type="ECO:0000256" key="1">
    <source>
        <dbReference type="ARBA" id="ARBA00011738"/>
    </source>
</evidence>
<dbReference type="AlphaFoldDB" id="A0A022PMF4"/>
<evidence type="ECO:0000256" key="3">
    <source>
        <dbReference type="ARBA" id="ARBA00017677"/>
    </source>
</evidence>
<comment type="caution">
    <text evidence="10">The sequence shown here is derived from an EMBL/GenBank/DDBJ whole genome shotgun (WGS) entry which is preliminary data.</text>
</comment>
<proteinExistence type="predicted"/>
<sequence>MFESKMDNKHQQSSHIQLENNLYRIVVSNSHNFNEWLYLRNRLWPTASEESHREEMNSILNSDNQIAFMIQSGLGDFCGFAEASLRFEYVNGCNSSPVAYLEGIYISPELRRKGLATRLITHIKNWSKDHGCTEMASDAEINNEESLALHLSLGFIETERVVFFRKLIK</sequence>
<dbReference type="Pfam" id="PF00583">
    <property type="entry name" value="Acetyltransf_1"/>
    <property type="match status" value="1"/>
</dbReference>
<dbReference type="InterPro" id="IPR000182">
    <property type="entry name" value="GNAT_dom"/>
</dbReference>
<evidence type="ECO:0000313" key="11">
    <source>
        <dbReference type="Proteomes" id="UP000023464"/>
    </source>
</evidence>
<dbReference type="Proteomes" id="UP000023464">
    <property type="component" value="Unassembled WGS sequence"/>
</dbReference>
<dbReference type="InterPro" id="IPR024170">
    <property type="entry name" value="Aminoglycoside_N6-AcTrfrase"/>
</dbReference>
<accession>A0A022PMF4</accession>
<dbReference type="PIRSF" id="PIRSF000452">
    <property type="entry name" value="6-N-acetyltransf"/>
    <property type="match status" value="1"/>
</dbReference>
<dbReference type="EC" id="2.3.1.82" evidence="2"/>